<dbReference type="EMBL" id="NKXS01001096">
    <property type="protein sequence ID" value="PIN20568.1"/>
    <property type="molecule type" value="Genomic_DNA"/>
</dbReference>
<gene>
    <name evidence="1" type="ORF">CDL12_06736</name>
</gene>
<dbReference type="Proteomes" id="UP000231279">
    <property type="component" value="Unassembled WGS sequence"/>
</dbReference>
<comment type="caution">
    <text evidence="1">The sequence shown here is derived from an EMBL/GenBank/DDBJ whole genome shotgun (WGS) entry which is preliminary data.</text>
</comment>
<keyword evidence="2" id="KW-1185">Reference proteome</keyword>
<reference evidence="2" key="1">
    <citation type="journal article" date="2018" name="Gigascience">
        <title>Genome assembly of the Pink Ipe (Handroanthus impetiginosus, Bignoniaceae), a highly valued, ecologically keystone Neotropical timber forest tree.</title>
        <authorList>
            <person name="Silva-Junior O.B."/>
            <person name="Grattapaglia D."/>
            <person name="Novaes E."/>
            <person name="Collevatti R.G."/>
        </authorList>
    </citation>
    <scope>NUCLEOTIDE SEQUENCE [LARGE SCALE GENOMIC DNA]</scope>
    <source>
        <strain evidence="2">cv. UFG-1</strain>
    </source>
</reference>
<protein>
    <submittedName>
        <fullName evidence="1">Uncharacterized protein</fullName>
    </submittedName>
</protein>
<evidence type="ECO:0000313" key="2">
    <source>
        <dbReference type="Proteomes" id="UP000231279"/>
    </source>
</evidence>
<dbReference type="AlphaFoldDB" id="A0A2G9HSR5"/>
<accession>A0A2G9HSR5</accession>
<sequence>MKKKKKKQLPLPVVKAVKGCVRMKERQARFFNYQSEFAFGVVDWLRKRGEIIGKEGGATTRRNSRFSPLTLVLFL</sequence>
<name>A0A2G9HSR5_9LAMI</name>
<organism evidence="1 2">
    <name type="scientific">Handroanthus impetiginosus</name>
    <dbReference type="NCBI Taxonomy" id="429701"/>
    <lineage>
        <taxon>Eukaryota</taxon>
        <taxon>Viridiplantae</taxon>
        <taxon>Streptophyta</taxon>
        <taxon>Embryophyta</taxon>
        <taxon>Tracheophyta</taxon>
        <taxon>Spermatophyta</taxon>
        <taxon>Magnoliopsida</taxon>
        <taxon>eudicotyledons</taxon>
        <taxon>Gunneridae</taxon>
        <taxon>Pentapetalae</taxon>
        <taxon>asterids</taxon>
        <taxon>lamiids</taxon>
        <taxon>Lamiales</taxon>
        <taxon>Bignoniaceae</taxon>
        <taxon>Crescentiina</taxon>
        <taxon>Tabebuia alliance</taxon>
        <taxon>Handroanthus</taxon>
    </lineage>
</organism>
<evidence type="ECO:0000313" key="1">
    <source>
        <dbReference type="EMBL" id="PIN20568.1"/>
    </source>
</evidence>
<proteinExistence type="predicted"/>